<evidence type="ECO:0000313" key="2">
    <source>
        <dbReference type="EMBL" id="KKK87130.1"/>
    </source>
</evidence>
<evidence type="ECO:0000256" key="1">
    <source>
        <dbReference type="SAM" id="MobiDB-lite"/>
    </source>
</evidence>
<organism evidence="2">
    <name type="scientific">marine sediment metagenome</name>
    <dbReference type="NCBI Taxonomy" id="412755"/>
    <lineage>
        <taxon>unclassified sequences</taxon>
        <taxon>metagenomes</taxon>
        <taxon>ecological metagenomes</taxon>
    </lineage>
</organism>
<reference evidence="2" key="1">
    <citation type="journal article" date="2015" name="Nature">
        <title>Complex archaea that bridge the gap between prokaryotes and eukaryotes.</title>
        <authorList>
            <person name="Spang A."/>
            <person name="Saw J.H."/>
            <person name="Jorgensen S.L."/>
            <person name="Zaremba-Niedzwiedzka K."/>
            <person name="Martijn J."/>
            <person name="Lind A.E."/>
            <person name="van Eijk R."/>
            <person name="Schleper C."/>
            <person name="Guy L."/>
            <person name="Ettema T.J."/>
        </authorList>
    </citation>
    <scope>NUCLEOTIDE SEQUENCE</scope>
</reference>
<gene>
    <name evidence="2" type="ORF">LCGC14_2756320</name>
</gene>
<proteinExistence type="predicted"/>
<dbReference type="AlphaFoldDB" id="A0A0F8ZM95"/>
<name>A0A0F8ZM95_9ZZZZ</name>
<sequence>MDPNTPRVSRGSYRLREEKEDPSIKDAMVRRQRPRNPRFRKEPVVVDEKSLVRYTRAKPHLRQDAQEEAPDKEVRARTYKELDPAQLLRRAEIERRLIPLRKPNQNSA</sequence>
<protein>
    <submittedName>
        <fullName evidence="2">Uncharacterized protein</fullName>
    </submittedName>
</protein>
<feature type="region of interest" description="Disordered" evidence="1">
    <location>
        <begin position="1"/>
        <end position="22"/>
    </location>
</feature>
<comment type="caution">
    <text evidence="2">The sequence shown here is derived from an EMBL/GenBank/DDBJ whole genome shotgun (WGS) entry which is preliminary data.</text>
</comment>
<dbReference type="EMBL" id="LAZR01050540">
    <property type="protein sequence ID" value="KKK87130.1"/>
    <property type="molecule type" value="Genomic_DNA"/>
</dbReference>
<accession>A0A0F8ZM95</accession>